<feature type="transmembrane region" description="Helical" evidence="7">
    <location>
        <begin position="61"/>
        <end position="86"/>
    </location>
</feature>
<dbReference type="InterPro" id="IPR017896">
    <property type="entry name" value="4Fe4S_Fe-S-bd"/>
</dbReference>
<keyword evidence="2" id="KW-1003">Cell membrane</keyword>
<gene>
    <name evidence="9" type="ORF">GCM10008957_44270</name>
</gene>
<dbReference type="GO" id="GO:0005886">
    <property type="term" value="C:plasma membrane"/>
    <property type="evidence" value="ECO:0007669"/>
    <property type="project" value="UniProtKB-SubCell"/>
</dbReference>
<dbReference type="AlphaFoldDB" id="A0A918CJA9"/>
<feature type="transmembrane region" description="Helical" evidence="7">
    <location>
        <begin position="21"/>
        <end position="41"/>
    </location>
</feature>
<dbReference type="GO" id="GO:0051536">
    <property type="term" value="F:iron-sulfur cluster binding"/>
    <property type="evidence" value="ECO:0007669"/>
    <property type="project" value="UniProtKB-KW"/>
</dbReference>
<reference evidence="9" key="1">
    <citation type="journal article" date="2014" name="Int. J. Syst. Evol. Microbiol.">
        <title>Complete genome sequence of Corynebacterium casei LMG S-19264T (=DSM 44701T), isolated from a smear-ripened cheese.</title>
        <authorList>
            <consortium name="US DOE Joint Genome Institute (JGI-PGF)"/>
            <person name="Walter F."/>
            <person name="Albersmeier A."/>
            <person name="Kalinowski J."/>
            <person name="Ruckert C."/>
        </authorList>
    </citation>
    <scope>NUCLEOTIDE SEQUENCE</scope>
    <source>
        <strain evidence="9">JCM 31311</strain>
    </source>
</reference>
<accession>A0A918CJA9</accession>
<keyword evidence="4" id="KW-0408">Iron</keyword>
<feature type="transmembrane region" description="Helical" evidence="7">
    <location>
        <begin position="383"/>
        <end position="406"/>
    </location>
</feature>
<feature type="transmembrane region" description="Helical" evidence="7">
    <location>
        <begin position="324"/>
        <end position="344"/>
    </location>
</feature>
<dbReference type="PANTHER" id="PTHR30224">
    <property type="entry name" value="ELECTRON TRANSPORT PROTEIN"/>
    <property type="match status" value="1"/>
</dbReference>
<dbReference type="PANTHER" id="PTHR30224:SF4">
    <property type="entry name" value="ELECTRON TRANSPORT PROTEIN YCCM-RELATED"/>
    <property type="match status" value="1"/>
</dbReference>
<evidence type="ECO:0000256" key="6">
    <source>
        <dbReference type="ARBA" id="ARBA00023136"/>
    </source>
</evidence>
<keyword evidence="10" id="KW-1185">Reference proteome</keyword>
<dbReference type="Proteomes" id="UP000603865">
    <property type="component" value="Unassembled WGS sequence"/>
</dbReference>
<dbReference type="RefSeq" id="WP_189092687.1">
    <property type="nucleotide sequence ID" value="NZ_BMQL01000043.1"/>
</dbReference>
<evidence type="ECO:0000256" key="1">
    <source>
        <dbReference type="ARBA" id="ARBA00004236"/>
    </source>
</evidence>
<evidence type="ECO:0000313" key="9">
    <source>
        <dbReference type="EMBL" id="GGR28192.1"/>
    </source>
</evidence>
<keyword evidence="7" id="KW-0812">Transmembrane</keyword>
<evidence type="ECO:0000256" key="4">
    <source>
        <dbReference type="ARBA" id="ARBA00023004"/>
    </source>
</evidence>
<feature type="transmembrane region" description="Helical" evidence="7">
    <location>
        <begin position="413"/>
        <end position="432"/>
    </location>
</feature>
<comment type="caution">
    <text evidence="9">The sequence shown here is derived from an EMBL/GenBank/DDBJ whole genome shotgun (WGS) entry which is preliminary data.</text>
</comment>
<proteinExistence type="predicted"/>
<keyword evidence="3" id="KW-0479">Metal-binding</keyword>
<feature type="transmembrane region" description="Helical" evidence="7">
    <location>
        <begin position="356"/>
        <end position="377"/>
    </location>
</feature>
<evidence type="ECO:0000313" key="10">
    <source>
        <dbReference type="Proteomes" id="UP000603865"/>
    </source>
</evidence>
<dbReference type="PROSITE" id="PS51379">
    <property type="entry name" value="4FE4S_FER_2"/>
    <property type="match status" value="1"/>
</dbReference>
<dbReference type="GO" id="GO:0046872">
    <property type="term" value="F:metal ion binding"/>
    <property type="evidence" value="ECO:0007669"/>
    <property type="project" value="UniProtKB-KW"/>
</dbReference>
<evidence type="ECO:0000256" key="5">
    <source>
        <dbReference type="ARBA" id="ARBA00023014"/>
    </source>
</evidence>
<dbReference type="InterPro" id="IPR052378">
    <property type="entry name" value="NosR_regulator"/>
</dbReference>
<name>A0A918CJA9_9DEIO</name>
<dbReference type="InterPro" id="IPR017900">
    <property type="entry name" value="4Fe4S_Fe_S_CS"/>
</dbReference>
<keyword evidence="7" id="KW-1133">Transmembrane helix</keyword>
<feature type="transmembrane region" description="Helical" evidence="7">
    <location>
        <begin position="285"/>
        <end position="304"/>
    </location>
</feature>
<evidence type="ECO:0000256" key="7">
    <source>
        <dbReference type="SAM" id="Phobius"/>
    </source>
</evidence>
<feature type="transmembrane region" description="Helical" evidence="7">
    <location>
        <begin position="130"/>
        <end position="149"/>
    </location>
</feature>
<evidence type="ECO:0000256" key="2">
    <source>
        <dbReference type="ARBA" id="ARBA00022475"/>
    </source>
</evidence>
<organism evidence="9 10">
    <name type="scientific">Deinococcus ruber</name>
    <dbReference type="NCBI Taxonomy" id="1848197"/>
    <lineage>
        <taxon>Bacteria</taxon>
        <taxon>Thermotogati</taxon>
        <taxon>Deinococcota</taxon>
        <taxon>Deinococci</taxon>
        <taxon>Deinococcales</taxon>
        <taxon>Deinococcaceae</taxon>
        <taxon>Deinococcus</taxon>
    </lineage>
</organism>
<evidence type="ECO:0000259" key="8">
    <source>
        <dbReference type="PROSITE" id="PS51379"/>
    </source>
</evidence>
<feature type="transmembrane region" description="Helical" evidence="7">
    <location>
        <begin position="107"/>
        <end position="124"/>
    </location>
</feature>
<evidence type="ECO:0000256" key="3">
    <source>
        <dbReference type="ARBA" id="ARBA00022723"/>
    </source>
</evidence>
<feature type="transmembrane region" description="Helical" evidence="7">
    <location>
        <begin position="447"/>
        <end position="466"/>
    </location>
</feature>
<comment type="subcellular location">
    <subcellularLocation>
        <location evidence="1">Cell membrane</location>
    </subcellularLocation>
</comment>
<protein>
    <recommendedName>
        <fullName evidence="8">4Fe-4S ferredoxin-type domain-containing protein</fullName>
    </recommendedName>
</protein>
<reference evidence="9" key="2">
    <citation type="submission" date="2020-09" db="EMBL/GenBank/DDBJ databases">
        <authorList>
            <person name="Sun Q."/>
            <person name="Ohkuma M."/>
        </authorList>
    </citation>
    <scope>NUCLEOTIDE SEQUENCE</scope>
    <source>
        <strain evidence="9">JCM 31311</strain>
    </source>
</reference>
<sequence>MTGQLRRDVLALPGLRALVRWRYARLLLQLPLLALALLAVYDGFSGSQLAGLNVATVSVWVQYRGLLALSLLLVGNVFCAACPLLLTRGPSRVLKRLLPQRTWPRFLRNKYLTLALTLLFLYSYEAFALWASPWLTAWLIVSYFAAALLTDSVFPAGTFCRYVCPLGNFNFALSSVSPTLIQAKDLSICASCTSKACLHGRTIPQEHLAATPHDFSTLPALPLNGQSGTVTLPGCETRLYVPTMTSTQDCTLCLNCVRACPEDNVGLMLRSPLAEAVQTRPRTDLALLLVLLTWAGLVNAFAMTPPYFLLARWLATTLGTHNEPVLLALILLSTLATGLGLTLLAARLSGLTLRTLAPLLMPLALAVWGGHALYHFAGGAGTLWPAVQAALLRLGLPLGPAALPVIARADTSFWLQATLLELALAGTLWAILQRFQHTRPGASARRLVPPAALALLLFGLALWLFAQPMQARVGLLT</sequence>
<dbReference type="EMBL" id="BMQL01000043">
    <property type="protein sequence ID" value="GGR28192.1"/>
    <property type="molecule type" value="Genomic_DNA"/>
</dbReference>
<feature type="domain" description="4Fe-4S ferredoxin-type" evidence="8">
    <location>
        <begin position="240"/>
        <end position="270"/>
    </location>
</feature>
<dbReference type="PROSITE" id="PS00198">
    <property type="entry name" value="4FE4S_FER_1"/>
    <property type="match status" value="1"/>
</dbReference>
<keyword evidence="5" id="KW-0411">Iron-sulfur</keyword>
<keyword evidence="6 7" id="KW-0472">Membrane</keyword>